<name>A0AAV3QT81_LITER</name>
<dbReference type="PANTHER" id="PTHR37610">
    <property type="entry name" value="CCHC-TYPE DOMAIN-CONTAINING PROTEIN"/>
    <property type="match status" value="1"/>
</dbReference>
<dbReference type="PANTHER" id="PTHR37610:SF101">
    <property type="entry name" value="(RAPE) HYPOTHETICAL PROTEIN"/>
    <property type="match status" value="1"/>
</dbReference>
<dbReference type="Pfam" id="PF14244">
    <property type="entry name" value="Retrotran_gag_3"/>
    <property type="match status" value="1"/>
</dbReference>
<reference evidence="3 4" key="1">
    <citation type="submission" date="2024-01" db="EMBL/GenBank/DDBJ databases">
        <title>The complete chloroplast genome sequence of Lithospermum erythrorhizon: insights into the phylogenetic relationship among Boraginaceae species and the maternal lineages of purple gromwells.</title>
        <authorList>
            <person name="Okada T."/>
            <person name="Watanabe K."/>
        </authorList>
    </citation>
    <scope>NUCLEOTIDE SEQUENCE [LARGE SCALE GENOMIC DNA]</scope>
</reference>
<gene>
    <name evidence="3" type="ORF">LIER_20737</name>
</gene>
<keyword evidence="4" id="KW-1185">Reference proteome</keyword>
<dbReference type="EMBL" id="BAABME010005328">
    <property type="protein sequence ID" value="GAA0165297.1"/>
    <property type="molecule type" value="Genomic_DNA"/>
</dbReference>
<sequence length="139" mass="15678">MISELTHTLTNTPNTSSPPNNPPKLDHTSPFYLSSNDNLGTIISTVTFTGHNYDERSKSLRLSLIARRKFGFIDGSVVKPITGFLVSDWQCVQAMLVQWILNTIDMSLRKTIQYFEEARPLWTILQRRFDVGSGTGSNN</sequence>
<evidence type="ECO:0000259" key="2">
    <source>
        <dbReference type="Pfam" id="PF14244"/>
    </source>
</evidence>
<evidence type="ECO:0000313" key="3">
    <source>
        <dbReference type="EMBL" id="GAA0165297.1"/>
    </source>
</evidence>
<evidence type="ECO:0000256" key="1">
    <source>
        <dbReference type="SAM" id="MobiDB-lite"/>
    </source>
</evidence>
<comment type="caution">
    <text evidence="3">The sequence shown here is derived from an EMBL/GenBank/DDBJ whole genome shotgun (WGS) entry which is preliminary data.</text>
</comment>
<organism evidence="3 4">
    <name type="scientific">Lithospermum erythrorhizon</name>
    <name type="common">Purple gromwell</name>
    <name type="synonym">Lithospermum officinale var. erythrorhizon</name>
    <dbReference type="NCBI Taxonomy" id="34254"/>
    <lineage>
        <taxon>Eukaryota</taxon>
        <taxon>Viridiplantae</taxon>
        <taxon>Streptophyta</taxon>
        <taxon>Embryophyta</taxon>
        <taxon>Tracheophyta</taxon>
        <taxon>Spermatophyta</taxon>
        <taxon>Magnoliopsida</taxon>
        <taxon>eudicotyledons</taxon>
        <taxon>Gunneridae</taxon>
        <taxon>Pentapetalae</taxon>
        <taxon>asterids</taxon>
        <taxon>lamiids</taxon>
        <taxon>Boraginales</taxon>
        <taxon>Boraginaceae</taxon>
        <taxon>Boraginoideae</taxon>
        <taxon>Lithospermeae</taxon>
        <taxon>Lithospermum</taxon>
    </lineage>
</organism>
<proteinExistence type="predicted"/>
<dbReference type="AlphaFoldDB" id="A0AAV3QT81"/>
<dbReference type="InterPro" id="IPR029472">
    <property type="entry name" value="Copia-like_N"/>
</dbReference>
<protein>
    <recommendedName>
        <fullName evidence="2">Retrotransposon Copia-like N-terminal domain-containing protein</fullName>
    </recommendedName>
</protein>
<accession>A0AAV3QT81</accession>
<evidence type="ECO:0000313" key="4">
    <source>
        <dbReference type="Proteomes" id="UP001454036"/>
    </source>
</evidence>
<feature type="region of interest" description="Disordered" evidence="1">
    <location>
        <begin position="1"/>
        <end position="28"/>
    </location>
</feature>
<feature type="compositionally biased region" description="Low complexity" evidence="1">
    <location>
        <begin position="1"/>
        <end position="18"/>
    </location>
</feature>
<dbReference type="Proteomes" id="UP001454036">
    <property type="component" value="Unassembled WGS sequence"/>
</dbReference>
<feature type="domain" description="Retrotransposon Copia-like N-terminal" evidence="2">
    <location>
        <begin position="35"/>
        <end position="80"/>
    </location>
</feature>